<keyword evidence="2" id="KW-1185">Reference proteome</keyword>
<dbReference type="Proteomes" id="UP000001203">
    <property type="component" value="Chromosome circular"/>
</dbReference>
<protein>
    <submittedName>
        <fullName evidence="1">Uncharacterized protein</fullName>
    </submittedName>
</protein>
<accession>B1WS30</accession>
<gene>
    <name evidence="1" type="ordered locus">cce_0873</name>
</gene>
<evidence type="ECO:0000313" key="2">
    <source>
        <dbReference type="Proteomes" id="UP000001203"/>
    </source>
</evidence>
<sequence>MTSVTFYTKIRLDKKFLIFLMNPSFLPPDDLPCWVPSDLELCWEFNDIVSRLFYNSCDEQTQKLLSKCGWNLTTGRDGLTLVLICPKNGLTWQILKSLETVSTYLHQLGKQARIRIYPPPQSGTPMEVIV</sequence>
<dbReference type="EMBL" id="CP000806">
    <property type="protein sequence ID" value="ACB50224.1"/>
    <property type="molecule type" value="Genomic_DNA"/>
</dbReference>
<name>B1WS30_CROS5</name>
<reference evidence="1 2" key="1">
    <citation type="journal article" date="2008" name="Proc. Natl. Acad. Sci. U.S.A.">
        <title>The genome of Cyanothece 51142, a unicellular diazotrophic cyanobacterium important in the marine nitrogen cycle.</title>
        <authorList>
            <person name="Welsh E.A."/>
            <person name="Liberton M."/>
            <person name="Stoeckel J."/>
            <person name="Loh T."/>
            <person name="Elvitigala T."/>
            <person name="Wang C."/>
            <person name="Wollam A."/>
            <person name="Fulton R.S."/>
            <person name="Clifton S.W."/>
            <person name="Jacobs J.M."/>
            <person name="Aurora R."/>
            <person name="Ghosh B.K."/>
            <person name="Sherman L.A."/>
            <person name="Smith R.D."/>
            <person name="Wilson R.K."/>
            <person name="Pakrasi H.B."/>
        </authorList>
    </citation>
    <scope>NUCLEOTIDE SEQUENCE [LARGE SCALE GENOMIC DNA]</scope>
    <source>
        <strain evidence="2">ATCC 51142 / BH68</strain>
    </source>
</reference>
<dbReference type="KEGG" id="cyt:cce_0873"/>
<dbReference type="AlphaFoldDB" id="B1WS30"/>
<proteinExistence type="predicted"/>
<evidence type="ECO:0000313" key="1">
    <source>
        <dbReference type="EMBL" id="ACB50224.1"/>
    </source>
</evidence>
<dbReference type="eggNOG" id="ENOG50332I5">
    <property type="taxonomic scope" value="Bacteria"/>
</dbReference>
<organism evidence="1 2">
    <name type="scientific">Crocosphaera subtropica (strain ATCC 51142 / BH68)</name>
    <name type="common">Cyanothece sp. (strain ATCC 51142)</name>
    <dbReference type="NCBI Taxonomy" id="43989"/>
    <lineage>
        <taxon>Bacteria</taxon>
        <taxon>Bacillati</taxon>
        <taxon>Cyanobacteriota</taxon>
        <taxon>Cyanophyceae</taxon>
        <taxon>Oscillatoriophycideae</taxon>
        <taxon>Chroococcales</taxon>
        <taxon>Aphanothecaceae</taxon>
        <taxon>Crocosphaera</taxon>
        <taxon>Crocosphaera subtropica</taxon>
    </lineage>
</organism>
<dbReference type="HOGENOM" id="CLU_159207_0_0_3"/>